<sequence length="127" mass="13500">MAISLMLGVPDAAAASEWYRRALGAVELWNLGSVIGLEIEGAPFFLAEPANNGWAAPVALGSTTVRVEVFVDDPDGFVARAAAAGADNHDPVRDHAMPWGPHRQGGFFDPFGHLWLVGDASPLQRHS</sequence>
<accession>A0ABT4BAI1</accession>
<feature type="domain" description="Glyoxalase-like" evidence="1">
    <location>
        <begin position="6"/>
        <end position="114"/>
    </location>
</feature>
<name>A0ABT4BAI1_9ACTN</name>
<keyword evidence="3" id="KW-1185">Reference proteome</keyword>
<dbReference type="InterPro" id="IPR041581">
    <property type="entry name" value="Glyoxalase_6"/>
</dbReference>
<dbReference type="RefSeq" id="WP_267568047.1">
    <property type="nucleotide sequence ID" value="NZ_JAPNTZ010000015.1"/>
</dbReference>
<evidence type="ECO:0000313" key="3">
    <source>
        <dbReference type="Proteomes" id="UP001151002"/>
    </source>
</evidence>
<evidence type="ECO:0000313" key="2">
    <source>
        <dbReference type="EMBL" id="MCY1143529.1"/>
    </source>
</evidence>
<comment type="caution">
    <text evidence="2">The sequence shown here is derived from an EMBL/GenBank/DDBJ whole genome shotgun (WGS) entry which is preliminary data.</text>
</comment>
<dbReference type="Pfam" id="PF18029">
    <property type="entry name" value="Glyoxalase_6"/>
    <property type="match status" value="1"/>
</dbReference>
<reference evidence="2" key="1">
    <citation type="submission" date="2022-11" db="EMBL/GenBank/DDBJ databases">
        <authorList>
            <person name="Somphong A."/>
            <person name="Phongsopitanun W."/>
        </authorList>
    </citation>
    <scope>NUCLEOTIDE SEQUENCE</scope>
    <source>
        <strain evidence="2">Pm04-4</strain>
    </source>
</reference>
<organism evidence="2 3">
    <name type="scientific">Paractinoplanes pyxinae</name>
    <dbReference type="NCBI Taxonomy" id="2997416"/>
    <lineage>
        <taxon>Bacteria</taxon>
        <taxon>Bacillati</taxon>
        <taxon>Actinomycetota</taxon>
        <taxon>Actinomycetes</taxon>
        <taxon>Micromonosporales</taxon>
        <taxon>Micromonosporaceae</taxon>
        <taxon>Paractinoplanes</taxon>
    </lineage>
</organism>
<dbReference type="InterPro" id="IPR029068">
    <property type="entry name" value="Glyas_Bleomycin-R_OHBP_Dase"/>
</dbReference>
<gene>
    <name evidence="2" type="ORF">OWR29_36485</name>
</gene>
<dbReference type="EMBL" id="JAPNTZ010000015">
    <property type="protein sequence ID" value="MCY1143529.1"/>
    <property type="molecule type" value="Genomic_DNA"/>
</dbReference>
<evidence type="ECO:0000259" key="1">
    <source>
        <dbReference type="Pfam" id="PF18029"/>
    </source>
</evidence>
<dbReference type="SUPFAM" id="SSF54593">
    <property type="entry name" value="Glyoxalase/Bleomycin resistance protein/Dihydroxybiphenyl dioxygenase"/>
    <property type="match status" value="1"/>
</dbReference>
<protein>
    <recommendedName>
        <fullName evidence="1">Glyoxalase-like domain-containing protein</fullName>
    </recommendedName>
</protein>
<dbReference type="Gene3D" id="3.10.180.10">
    <property type="entry name" value="2,3-Dihydroxybiphenyl 1,2-Dioxygenase, domain 1"/>
    <property type="match status" value="1"/>
</dbReference>
<dbReference type="Proteomes" id="UP001151002">
    <property type="component" value="Unassembled WGS sequence"/>
</dbReference>
<proteinExistence type="predicted"/>